<dbReference type="AlphaFoldDB" id="A0A7W9PJN6"/>
<comment type="caution">
    <text evidence="1">The sequence shown here is derived from an EMBL/GenBank/DDBJ whole genome shotgun (WGS) entry which is preliminary data.</text>
</comment>
<protein>
    <recommendedName>
        <fullName evidence="3">Thioesterase superfamily protein</fullName>
    </recommendedName>
</protein>
<evidence type="ECO:0008006" key="3">
    <source>
        <dbReference type="Google" id="ProtNLM"/>
    </source>
</evidence>
<evidence type="ECO:0000313" key="1">
    <source>
        <dbReference type="EMBL" id="MBB5917185.1"/>
    </source>
</evidence>
<dbReference type="EMBL" id="JACHIT010000002">
    <property type="protein sequence ID" value="MBB5917185.1"/>
    <property type="molecule type" value="Genomic_DNA"/>
</dbReference>
<gene>
    <name evidence="1" type="ORF">BJY24_006097</name>
</gene>
<keyword evidence="2" id="KW-1185">Reference proteome</keyword>
<reference evidence="1 2" key="1">
    <citation type="submission" date="2020-08" db="EMBL/GenBank/DDBJ databases">
        <title>Sequencing the genomes of 1000 actinobacteria strains.</title>
        <authorList>
            <person name="Klenk H.-P."/>
        </authorList>
    </citation>
    <scope>NUCLEOTIDE SEQUENCE [LARGE SCALE GENOMIC DNA]</scope>
    <source>
        <strain evidence="1 2">DSM 43582</strain>
    </source>
</reference>
<dbReference type="Gene3D" id="3.10.129.10">
    <property type="entry name" value="Hotdog Thioesterase"/>
    <property type="match status" value="1"/>
</dbReference>
<organism evidence="1 2">
    <name type="scientific">Nocardia transvalensis</name>
    <dbReference type="NCBI Taxonomy" id="37333"/>
    <lineage>
        <taxon>Bacteria</taxon>
        <taxon>Bacillati</taxon>
        <taxon>Actinomycetota</taxon>
        <taxon>Actinomycetes</taxon>
        <taxon>Mycobacteriales</taxon>
        <taxon>Nocardiaceae</taxon>
        <taxon>Nocardia</taxon>
    </lineage>
</organism>
<accession>A0A7W9PJN6</accession>
<dbReference type="RefSeq" id="WP_040748106.1">
    <property type="nucleotide sequence ID" value="NZ_JACHIT010000002.1"/>
</dbReference>
<proteinExistence type="predicted"/>
<name>A0A7W9PJN6_9NOCA</name>
<sequence>MGAVETLTVPEHVHGYPEVAFGGYIAGLLARRVGAPAVRVDFRSLVPVGTGVGLGATGSGWALTGAGDMVLAEATPSVVAIAPPRMPTWAEAKQASETALAERAEAVDCYGCGDACAPGRGLRQFPGRLPDRELVAAAWTPDQALAEAGDELPPEVVWSALDCPGGIAGIQLAGMRFGAFTAALTATQLHPVHAGREYITYAWPVAAEGRKYTFGIALSSSDGELCALAEALWIGPKT</sequence>
<evidence type="ECO:0000313" key="2">
    <source>
        <dbReference type="Proteomes" id="UP000540412"/>
    </source>
</evidence>
<dbReference type="Proteomes" id="UP000540412">
    <property type="component" value="Unassembled WGS sequence"/>
</dbReference>
<dbReference type="InterPro" id="IPR029069">
    <property type="entry name" value="HotDog_dom_sf"/>
</dbReference>
<dbReference type="SUPFAM" id="SSF54637">
    <property type="entry name" value="Thioesterase/thiol ester dehydrase-isomerase"/>
    <property type="match status" value="1"/>
</dbReference>